<feature type="domain" description="Right handed beta helix" evidence="7">
    <location>
        <begin position="412"/>
        <end position="537"/>
    </location>
</feature>
<dbReference type="InterPro" id="IPR011050">
    <property type="entry name" value="Pectin_lyase_fold/virulence"/>
</dbReference>
<dbReference type="InterPro" id="IPR056441">
    <property type="entry name" value="Beta-barrel_GLAA-B_II"/>
</dbReference>
<organism evidence="10 11">
    <name type="scientific">Cohnella lupini</name>
    <dbReference type="NCBI Taxonomy" id="1294267"/>
    <lineage>
        <taxon>Bacteria</taxon>
        <taxon>Bacillati</taxon>
        <taxon>Bacillota</taxon>
        <taxon>Bacilli</taxon>
        <taxon>Bacillales</taxon>
        <taxon>Paenibacillaceae</taxon>
        <taxon>Cohnella</taxon>
    </lineage>
</organism>
<sequence>MQTTENADSLAYVHLRLTDFGARPDSGEDATIPMQLALEAASRSESPVVLDCPMGRYDFYPANATRKVYYISNTASEEENADVTKTIALYLQGQKNLTLEGKGSSFIVHGKQTMMVLDDCERIELRNFNFDYARPTMAEMTVELSGAGFLEARVHPDSRYEITDGKLYWIGDGWRFGHGPMQVYDPVTNTTHRVDNWVAKAEKAETPEPGKLRFSGKGIPALMAGTVLQMRDGLRDQVGTFATGCRDIGWSNVGMHYMHGLGIICQFSENLLFDKMNLAPRDDSGRTAAAFADFIHLSGCRGKVKIANSRFIGGHDDPINVHGTHLLVVGQPSSNELLVRFAHPQTYGFEAFFPGDTIEFVRGRTLGGYASNRIVAAEAVNRREIRLILEREAPLEWHPGDVIENITWTPEVEISGNYFARIPTRGILVTTRRKVVIENNRFDRMTMSAILIADDAESWFESGRVQDVTIRGNEFMECGGTEHAVIRIEPENSIISDAYPVHSNIRIERNRFVMNDSSSALHAKSTEQLLFTDNEIELQKSLADISDSHDELIGLAACRDVKIEGNSVIGGTEILSVRIGKMIRETLFCFPENKIKVMEDETSNG</sequence>
<dbReference type="AlphaFoldDB" id="A0A3D9IEX8"/>
<keyword evidence="10" id="KW-0456">Lyase</keyword>
<dbReference type="Gene3D" id="2.160.20.10">
    <property type="entry name" value="Single-stranded right-handed beta-helix, Pectin lyase-like"/>
    <property type="match status" value="2"/>
</dbReference>
<gene>
    <name evidence="10" type="ORF">DFP95_106133</name>
</gene>
<dbReference type="Pfam" id="PF23764">
    <property type="entry name" value="Beta-barrel_GLAA-B_II"/>
    <property type="match status" value="1"/>
</dbReference>
<keyword evidence="5" id="KW-0378">Hydrolase</keyword>
<dbReference type="GO" id="GO:0016829">
    <property type="term" value="F:lyase activity"/>
    <property type="evidence" value="ECO:0007669"/>
    <property type="project" value="UniProtKB-KW"/>
</dbReference>
<dbReference type="Pfam" id="PF13229">
    <property type="entry name" value="Beta_helix"/>
    <property type="match status" value="1"/>
</dbReference>
<keyword evidence="4" id="KW-0677">Repeat</keyword>
<reference evidence="10 11" key="1">
    <citation type="submission" date="2018-07" db="EMBL/GenBank/DDBJ databases">
        <title>Genomic Encyclopedia of Type Strains, Phase III (KMG-III): the genomes of soil and plant-associated and newly described type strains.</title>
        <authorList>
            <person name="Whitman W."/>
        </authorList>
    </citation>
    <scope>NUCLEOTIDE SEQUENCE [LARGE SCALE GENOMIC DNA]</scope>
    <source>
        <strain evidence="10 11">CECT 8236</strain>
    </source>
</reference>
<keyword evidence="6" id="KW-0326">Glycosidase</keyword>
<dbReference type="EMBL" id="QRDY01000006">
    <property type="protein sequence ID" value="RED60344.1"/>
    <property type="molecule type" value="Genomic_DNA"/>
</dbReference>
<dbReference type="RefSeq" id="WP_115993058.1">
    <property type="nucleotide sequence ID" value="NZ_QRDY01000006.1"/>
</dbReference>
<evidence type="ECO:0000256" key="6">
    <source>
        <dbReference type="ARBA" id="ARBA00023295"/>
    </source>
</evidence>
<keyword evidence="11" id="KW-1185">Reference proteome</keyword>
<comment type="catalytic activity">
    <reaction evidence="2">
        <text>Hydrolysis of terminal, non-reducing branched (1-&gt;3)-alpha-D-galactosidic residues, producing free D-galactose.</text>
        <dbReference type="EC" id="3.2.1.n1"/>
    </reaction>
</comment>
<accession>A0A3D9IEX8</accession>
<evidence type="ECO:0000256" key="5">
    <source>
        <dbReference type="ARBA" id="ARBA00022801"/>
    </source>
</evidence>
<dbReference type="InterPro" id="IPR012334">
    <property type="entry name" value="Pectin_lyas_fold"/>
</dbReference>
<comment type="catalytic activity">
    <reaction evidence="1">
        <text>Hydrolysis of terminal, non-reducing alpha-D-galactose residues in alpha-D-galactosides, including galactose oligosaccharides, galactomannans and galactolipids.</text>
        <dbReference type="EC" id="3.2.1.22"/>
    </reaction>
</comment>
<evidence type="ECO:0000256" key="3">
    <source>
        <dbReference type="ARBA" id="ARBA00022729"/>
    </source>
</evidence>
<dbReference type="InterPro" id="IPR039448">
    <property type="entry name" value="Beta_helix"/>
</dbReference>
<evidence type="ECO:0000259" key="8">
    <source>
        <dbReference type="Pfam" id="PF23763"/>
    </source>
</evidence>
<evidence type="ECO:0000313" key="11">
    <source>
        <dbReference type="Proteomes" id="UP000256869"/>
    </source>
</evidence>
<dbReference type="OrthoDB" id="9807299at2"/>
<evidence type="ECO:0000256" key="2">
    <source>
        <dbReference type="ARBA" id="ARBA00001271"/>
    </source>
</evidence>
<evidence type="ECO:0000256" key="1">
    <source>
        <dbReference type="ARBA" id="ARBA00001255"/>
    </source>
</evidence>
<comment type="caution">
    <text evidence="10">The sequence shown here is derived from an EMBL/GenBank/DDBJ whole genome shotgun (WGS) entry which is preliminary data.</text>
</comment>
<evidence type="ECO:0000259" key="9">
    <source>
        <dbReference type="Pfam" id="PF23764"/>
    </source>
</evidence>
<evidence type="ECO:0000313" key="10">
    <source>
        <dbReference type="EMBL" id="RED60344.1"/>
    </source>
</evidence>
<dbReference type="GO" id="GO:0004557">
    <property type="term" value="F:alpha-galactosidase activity"/>
    <property type="evidence" value="ECO:0007669"/>
    <property type="project" value="UniProtKB-EC"/>
</dbReference>
<dbReference type="InterPro" id="IPR006626">
    <property type="entry name" value="PbH1"/>
</dbReference>
<dbReference type="Pfam" id="PF23763">
    <property type="entry name" value="Beta-barrel_GLAA-B_I"/>
    <property type="match status" value="1"/>
</dbReference>
<evidence type="ECO:0000256" key="4">
    <source>
        <dbReference type="ARBA" id="ARBA00022737"/>
    </source>
</evidence>
<dbReference type="SUPFAM" id="SSF51126">
    <property type="entry name" value="Pectin lyase-like"/>
    <property type="match status" value="1"/>
</dbReference>
<dbReference type="InterPro" id="IPR057275">
    <property type="entry name" value="Beta-barrel_GLAA-B_I"/>
</dbReference>
<dbReference type="Proteomes" id="UP000256869">
    <property type="component" value="Unassembled WGS sequence"/>
</dbReference>
<keyword evidence="3" id="KW-0732">Signal</keyword>
<proteinExistence type="predicted"/>
<feature type="domain" description="GLAA-B beta-barrel" evidence="9">
    <location>
        <begin position="336"/>
        <end position="403"/>
    </location>
</feature>
<dbReference type="SMART" id="SM00710">
    <property type="entry name" value="PbH1"/>
    <property type="match status" value="5"/>
</dbReference>
<protein>
    <submittedName>
        <fullName evidence="10">Parallel beta helix pectate lyase-like protein</fullName>
    </submittedName>
</protein>
<evidence type="ECO:0000259" key="7">
    <source>
        <dbReference type="Pfam" id="PF13229"/>
    </source>
</evidence>
<name>A0A3D9IEX8_9BACL</name>
<feature type="domain" description="GLAA-B beta-barrel" evidence="8">
    <location>
        <begin position="138"/>
        <end position="228"/>
    </location>
</feature>